<accession>A0A2P6Q499</accession>
<feature type="transmembrane region" description="Helical" evidence="1">
    <location>
        <begin position="153"/>
        <end position="178"/>
    </location>
</feature>
<protein>
    <recommendedName>
        <fullName evidence="4">Transmembrane protein</fullName>
    </recommendedName>
</protein>
<feature type="transmembrane region" description="Helical" evidence="1">
    <location>
        <begin position="81"/>
        <end position="101"/>
    </location>
</feature>
<name>A0A2P6Q499_ROSCH</name>
<keyword evidence="1" id="KW-0472">Membrane</keyword>
<keyword evidence="1" id="KW-0812">Transmembrane</keyword>
<feature type="transmembrane region" description="Helical" evidence="1">
    <location>
        <begin position="255"/>
        <end position="274"/>
    </location>
</feature>
<feature type="transmembrane region" description="Helical" evidence="1">
    <location>
        <begin position="121"/>
        <end position="144"/>
    </location>
</feature>
<dbReference type="Gramene" id="PRQ29003">
    <property type="protein sequence ID" value="PRQ29003"/>
    <property type="gene ID" value="RchiOBHm_Chr5g0009111"/>
</dbReference>
<keyword evidence="3" id="KW-1185">Reference proteome</keyword>
<evidence type="ECO:0000313" key="3">
    <source>
        <dbReference type="Proteomes" id="UP000238479"/>
    </source>
</evidence>
<gene>
    <name evidence="2" type="ORF">RchiOBHm_Chr5g0009111</name>
</gene>
<dbReference type="EMBL" id="PDCK01000043">
    <property type="protein sequence ID" value="PRQ29003.1"/>
    <property type="molecule type" value="Genomic_DNA"/>
</dbReference>
<evidence type="ECO:0000256" key="1">
    <source>
        <dbReference type="SAM" id="Phobius"/>
    </source>
</evidence>
<reference evidence="2 3" key="1">
    <citation type="journal article" date="2018" name="Nat. Genet.">
        <title>The Rosa genome provides new insights in the design of modern roses.</title>
        <authorList>
            <person name="Bendahmane M."/>
        </authorList>
    </citation>
    <scope>NUCLEOTIDE SEQUENCE [LARGE SCALE GENOMIC DNA]</scope>
    <source>
        <strain evidence="3">cv. Old Blush</strain>
    </source>
</reference>
<sequence length="289" mass="30107">MFNYVFFFQLNIMINISKEAKAAQVELIMARTGHLRSLGTPRSGTRRWTQRCSGSHCCCHSNPVVLAVNVVVVLTILQEPCVAHALPLNVVVVVAVLGGWGGGGGSGVASLLRKPCVAHALPLNIVVVVAVAVLGGWGGVAFLLRQPCVTHPVLVGLVVVVVVVAVLVGIVVCVWNVVVVVVGGSSCGGGVWFTVGGGGGVMFTVCRGGGVWYSVGCGCGLGRGRQLGGLVAVETIAVLGLRDEVWLLLLLGHNSALLVGELFSVVVVHIGYFAEEDTSSLNLLREEER</sequence>
<organism evidence="2 3">
    <name type="scientific">Rosa chinensis</name>
    <name type="common">China rose</name>
    <dbReference type="NCBI Taxonomy" id="74649"/>
    <lineage>
        <taxon>Eukaryota</taxon>
        <taxon>Viridiplantae</taxon>
        <taxon>Streptophyta</taxon>
        <taxon>Embryophyta</taxon>
        <taxon>Tracheophyta</taxon>
        <taxon>Spermatophyta</taxon>
        <taxon>Magnoliopsida</taxon>
        <taxon>eudicotyledons</taxon>
        <taxon>Gunneridae</taxon>
        <taxon>Pentapetalae</taxon>
        <taxon>rosids</taxon>
        <taxon>fabids</taxon>
        <taxon>Rosales</taxon>
        <taxon>Rosaceae</taxon>
        <taxon>Rosoideae</taxon>
        <taxon>Rosoideae incertae sedis</taxon>
        <taxon>Rosa</taxon>
    </lineage>
</organism>
<evidence type="ECO:0000313" key="2">
    <source>
        <dbReference type="EMBL" id="PRQ29003.1"/>
    </source>
</evidence>
<evidence type="ECO:0008006" key="4">
    <source>
        <dbReference type="Google" id="ProtNLM"/>
    </source>
</evidence>
<dbReference type="Proteomes" id="UP000238479">
    <property type="component" value="Chromosome 5"/>
</dbReference>
<comment type="caution">
    <text evidence="2">The sequence shown here is derived from an EMBL/GenBank/DDBJ whole genome shotgun (WGS) entry which is preliminary data.</text>
</comment>
<keyword evidence="1" id="KW-1133">Transmembrane helix</keyword>
<dbReference type="AlphaFoldDB" id="A0A2P6Q499"/>
<feature type="transmembrane region" description="Helical" evidence="1">
    <location>
        <begin position="190"/>
        <end position="215"/>
    </location>
</feature>
<proteinExistence type="predicted"/>